<accession>A0AAE0U7C0</accession>
<comment type="caution">
    <text evidence="1">The sequence shown here is derived from an EMBL/GenBank/DDBJ whole genome shotgun (WGS) entry which is preliminary data.</text>
</comment>
<protein>
    <submittedName>
        <fullName evidence="1">N-acetyltransferase-like protein</fullName>
    </submittedName>
</protein>
<keyword evidence="2" id="KW-1185">Reference proteome</keyword>
<organism evidence="1 2">
    <name type="scientific">Podospora didyma</name>
    <dbReference type="NCBI Taxonomy" id="330526"/>
    <lineage>
        <taxon>Eukaryota</taxon>
        <taxon>Fungi</taxon>
        <taxon>Dikarya</taxon>
        <taxon>Ascomycota</taxon>
        <taxon>Pezizomycotina</taxon>
        <taxon>Sordariomycetes</taxon>
        <taxon>Sordariomycetidae</taxon>
        <taxon>Sordariales</taxon>
        <taxon>Podosporaceae</taxon>
        <taxon>Podospora</taxon>
    </lineage>
</organism>
<reference evidence="1" key="2">
    <citation type="submission" date="2023-06" db="EMBL/GenBank/DDBJ databases">
        <authorList>
            <consortium name="Lawrence Berkeley National Laboratory"/>
            <person name="Haridas S."/>
            <person name="Hensen N."/>
            <person name="Bonometti L."/>
            <person name="Westerberg I."/>
            <person name="Brannstrom I.O."/>
            <person name="Guillou S."/>
            <person name="Cros-Aarteil S."/>
            <person name="Calhoun S."/>
            <person name="Kuo A."/>
            <person name="Mondo S."/>
            <person name="Pangilinan J."/>
            <person name="Riley R."/>
            <person name="LaButti K."/>
            <person name="Andreopoulos B."/>
            <person name="Lipzen A."/>
            <person name="Chen C."/>
            <person name="Yanf M."/>
            <person name="Daum C."/>
            <person name="Ng V."/>
            <person name="Clum A."/>
            <person name="Steindorff A."/>
            <person name="Ohm R."/>
            <person name="Martin F."/>
            <person name="Silar P."/>
            <person name="Natvig D."/>
            <person name="Lalanne C."/>
            <person name="Gautier V."/>
            <person name="Ament-velasquez S.L."/>
            <person name="Kruys A."/>
            <person name="Hutchinson M.I."/>
            <person name="Powell A.J."/>
            <person name="Barry K."/>
            <person name="Miller A.N."/>
            <person name="Grigoriev I.V."/>
            <person name="Debuchy R."/>
            <person name="Gladieux P."/>
            <person name="Thoren M.H."/>
            <person name="Johannesson H."/>
        </authorList>
    </citation>
    <scope>NUCLEOTIDE SEQUENCE</scope>
    <source>
        <strain evidence="1">CBS 232.78</strain>
    </source>
</reference>
<proteinExistence type="predicted"/>
<gene>
    <name evidence="1" type="ORF">B0H63DRAFT_554661</name>
</gene>
<dbReference type="Proteomes" id="UP001285441">
    <property type="component" value="Unassembled WGS sequence"/>
</dbReference>
<evidence type="ECO:0000313" key="2">
    <source>
        <dbReference type="Proteomes" id="UP001285441"/>
    </source>
</evidence>
<dbReference type="PANTHER" id="PTHR42791:SF17">
    <property type="entry name" value="ACETYLTRANSFERASE, GNAT FAMILY FAMILY (AFU_ORTHOLOGUE AFUA_8G05690)"/>
    <property type="match status" value="1"/>
</dbReference>
<dbReference type="InterPro" id="IPR052523">
    <property type="entry name" value="Trichothecene_AcTrans"/>
</dbReference>
<dbReference type="InterPro" id="IPR016181">
    <property type="entry name" value="Acyl_CoA_acyltransferase"/>
</dbReference>
<dbReference type="SUPFAM" id="SSF55729">
    <property type="entry name" value="Acyl-CoA N-acyltransferases (Nat)"/>
    <property type="match status" value="1"/>
</dbReference>
<dbReference type="PANTHER" id="PTHR42791">
    <property type="entry name" value="GNAT FAMILY ACETYLTRANSFERASE"/>
    <property type="match status" value="1"/>
</dbReference>
<evidence type="ECO:0000313" key="1">
    <source>
        <dbReference type="EMBL" id="KAK3393250.1"/>
    </source>
</evidence>
<dbReference type="AlphaFoldDB" id="A0AAE0U7C0"/>
<sequence>MSANTPTSKPRVRVREATPADVDQIIDVHFAAFANDSFNQLMYPNGVSADARAKFAASFFPPETPDTAAAAIKKGESLVMVAELFPDGNGGHSSGEIVGFARWVLQREQRTEEEWNVVQPPPTEEMLGKGVDVDVYNAFIGELHNWRRKSAKGDPALFLGLIACKPSRQRIGAGTALLSWGAQLADKLGLPTFLEASPVGYGVYRKFGYEDIGVVDFAITERWGVVRSEGMYWGANNAVEIAGIAPEGIMRSVIMRRAPKPAAASVETA</sequence>
<dbReference type="Gene3D" id="3.40.630.30">
    <property type="match status" value="1"/>
</dbReference>
<name>A0AAE0U7C0_9PEZI</name>
<dbReference type="EMBL" id="JAULSW010000001">
    <property type="protein sequence ID" value="KAK3393250.1"/>
    <property type="molecule type" value="Genomic_DNA"/>
</dbReference>
<reference evidence="1" key="1">
    <citation type="journal article" date="2023" name="Mol. Phylogenet. Evol.">
        <title>Genome-scale phylogeny and comparative genomics of the fungal order Sordariales.</title>
        <authorList>
            <person name="Hensen N."/>
            <person name="Bonometti L."/>
            <person name="Westerberg I."/>
            <person name="Brannstrom I.O."/>
            <person name="Guillou S."/>
            <person name="Cros-Aarteil S."/>
            <person name="Calhoun S."/>
            <person name="Haridas S."/>
            <person name="Kuo A."/>
            <person name="Mondo S."/>
            <person name="Pangilinan J."/>
            <person name="Riley R."/>
            <person name="LaButti K."/>
            <person name="Andreopoulos B."/>
            <person name="Lipzen A."/>
            <person name="Chen C."/>
            <person name="Yan M."/>
            <person name="Daum C."/>
            <person name="Ng V."/>
            <person name="Clum A."/>
            <person name="Steindorff A."/>
            <person name="Ohm R.A."/>
            <person name="Martin F."/>
            <person name="Silar P."/>
            <person name="Natvig D.O."/>
            <person name="Lalanne C."/>
            <person name="Gautier V."/>
            <person name="Ament-Velasquez S.L."/>
            <person name="Kruys A."/>
            <person name="Hutchinson M.I."/>
            <person name="Powell A.J."/>
            <person name="Barry K."/>
            <person name="Miller A.N."/>
            <person name="Grigoriev I.V."/>
            <person name="Debuchy R."/>
            <person name="Gladieux P."/>
            <person name="Hiltunen Thoren M."/>
            <person name="Johannesson H."/>
        </authorList>
    </citation>
    <scope>NUCLEOTIDE SEQUENCE</scope>
    <source>
        <strain evidence="1">CBS 232.78</strain>
    </source>
</reference>